<evidence type="ECO:0000256" key="1">
    <source>
        <dbReference type="SAM" id="MobiDB-lite"/>
    </source>
</evidence>
<comment type="caution">
    <text evidence="2">The sequence shown here is derived from an EMBL/GenBank/DDBJ whole genome shotgun (WGS) entry which is preliminary data.</text>
</comment>
<keyword evidence="3" id="KW-1185">Reference proteome</keyword>
<name>A0A5B7DBE6_PORTR</name>
<dbReference type="EMBL" id="VSRR010000700">
    <property type="protein sequence ID" value="MPC18664.1"/>
    <property type="molecule type" value="Genomic_DNA"/>
</dbReference>
<sequence>MTQEFQCKNVIVKLYGSLLQHLQGIIHHDGLHLSWDAAAPTPTTTKWPRHRTPNVLSSHPIPCPLATRGHEDTSPPAWSLAQDKHGCCSHPWPTLSCR</sequence>
<evidence type="ECO:0000313" key="3">
    <source>
        <dbReference type="Proteomes" id="UP000324222"/>
    </source>
</evidence>
<dbReference type="Proteomes" id="UP000324222">
    <property type="component" value="Unassembled WGS sequence"/>
</dbReference>
<dbReference type="AlphaFoldDB" id="A0A5B7DBE6"/>
<evidence type="ECO:0000313" key="2">
    <source>
        <dbReference type="EMBL" id="MPC18664.1"/>
    </source>
</evidence>
<protein>
    <submittedName>
        <fullName evidence="2">Uncharacterized protein</fullName>
    </submittedName>
</protein>
<reference evidence="2 3" key="1">
    <citation type="submission" date="2019-05" db="EMBL/GenBank/DDBJ databases">
        <title>Another draft genome of Portunus trituberculatus and its Hox gene families provides insights of decapod evolution.</title>
        <authorList>
            <person name="Jeong J.-H."/>
            <person name="Song I."/>
            <person name="Kim S."/>
            <person name="Choi T."/>
            <person name="Kim D."/>
            <person name="Ryu S."/>
            <person name="Kim W."/>
        </authorList>
    </citation>
    <scope>NUCLEOTIDE SEQUENCE [LARGE SCALE GENOMIC DNA]</scope>
    <source>
        <tissue evidence="2">Muscle</tissue>
    </source>
</reference>
<accession>A0A5B7DBE6</accession>
<proteinExistence type="predicted"/>
<organism evidence="2 3">
    <name type="scientific">Portunus trituberculatus</name>
    <name type="common">Swimming crab</name>
    <name type="synonym">Neptunus trituberculatus</name>
    <dbReference type="NCBI Taxonomy" id="210409"/>
    <lineage>
        <taxon>Eukaryota</taxon>
        <taxon>Metazoa</taxon>
        <taxon>Ecdysozoa</taxon>
        <taxon>Arthropoda</taxon>
        <taxon>Crustacea</taxon>
        <taxon>Multicrustacea</taxon>
        <taxon>Malacostraca</taxon>
        <taxon>Eumalacostraca</taxon>
        <taxon>Eucarida</taxon>
        <taxon>Decapoda</taxon>
        <taxon>Pleocyemata</taxon>
        <taxon>Brachyura</taxon>
        <taxon>Eubrachyura</taxon>
        <taxon>Portunoidea</taxon>
        <taxon>Portunidae</taxon>
        <taxon>Portuninae</taxon>
        <taxon>Portunus</taxon>
    </lineage>
</organism>
<gene>
    <name evidence="2" type="ORF">E2C01_011555</name>
</gene>
<feature type="region of interest" description="Disordered" evidence="1">
    <location>
        <begin position="58"/>
        <end position="77"/>
    </location>
</feature>